<name>A0A2M6R8H9_9BACT</name>
<comment type="caution">
    <text evidence="2">The sequence shown here is derived from an EMBL/GenBank/DDBJ whole genome shotgun (WGS) entry which is preliminary data.</text>
</comment>
<evidence type="ECO:0000313" key="3">
    <source>
        <dbReference type="Proteomes" id="UP000231162"/>
    </source>
</evidence>
<dbReference type="PANTHER" id="PTHR30411">
    <property type="entry name" value="CYTOPLASMIC PROTEIN"/>
    <property type="match status" value="1"/>
</dbReference>
<dbReference type="EMBL" id="PEZX01000028">
    <property type="protein sequence ID" value="PIS06944.1"/>
    <property type="molecule type" value="Genomic_DNA"/>
</dbReference>
<evidence type="ECO:0000259" key="1">
    <source>
        <dbReference type="Pfam" id="PF04073"/>
    </source>
</evidence>
<dbReference type="GO" id="GO:0002161">
    <property type="term" value="F:aminoacyl-tRNA deacylase activity"/>
    <property type="evidence" value="ECO:0007669"/>
    <property type="project" value="InterPro"/>
</dbReference>
<dbReference type="InterPro" id="IPR036754">
    <property type="entry name" value="YbaK/aa-tRNA-synt-asso_dom_sf"/>
</dbReference>
<dbReference type="PANTHER" id="PTHR30411:SF9">
    <property type="entry name" value="MULTIFUNCTIONAL SER_THR-TRNA DEACYLASE PROXP-Y"/>
    <property type="match status" value="1"/>
</dbReference>
<dbReference type="Gene3D" id="3.90.960.10">
    <property type="entry name" value="YbaK/aminoacyl-tRNA synthetase-associated domain"/>
    <property type="match status" value="1"/>
</dbReference>
<gene>
    <name evidence="2" type="ORF">COT79_01905</name>
</gene>
<protein>
    <recommendedName>
        <fullName evidence="1">YbaK/aminoacyl-tRNA synthetase-associated domain-containing protein</fullName>
    </recommendedName>
</protein>
<sequence length="154" mass="16977">MNPYQKIIDLLQSNSIAFDEIEHAPVFTSKEVQDVTGVPLHQGVKSLLIKSKLGFALFVLPGDARLDSKKIRKIIGASDFRFATPQEVEEIMGCAVGACYPFGDVCNTPMYIDTSVLKNTKISFNPGRHDTTITLALNDYQKIINSISADIIQT</sequence>
<feature type="domain" description="YbaK/aminoacyl-tRNA synthetase-associated" evidence="1">
    <location>
        <begin position="23"/>
        <end position="142"/>
    </location>
</feature>
<dbReference type="InterPro" id="IPR007214">
    <property type="entry name" value="YbaK/aa-tRNA-synth-assoc-dom"/>
</dbReference>
<dbReference type="Proteomes" id="UP000231162">
    <property type="component" value="Unassembled WGS sequence"/>
</dbReference>
<organism evidence="2 3">
    <name type="scientific">Candidatus Berkelbacteria bacterium CG10_big_fil_rev_8_21_14_0_10_43_14</name>
    <dbReference type="NCBI Taxonomy" id="1974515"/>
    <lineage>
        <taxon>Bacteria</taxon>
        <taxon>Candidatus Berkelbacteria</taxon>
    </lineage>
</organism>
<proteinExistence type="predicted"/>
<dbReference type="SUPFAM" id="SSF55826">
    <property type="entry name" value="YbaK/ProRS associated domain"/>
    <property type="match status" value="1"/>
</dbReference>
<evidence type="ECO:0000313" key="2">
    <source>
        <dbReference type="EMBL" id="PIS06944.1"/>
    </source>
</evidence>
<reference evidence="3" key="1">
    <citation type="submission" date="2017-09" db="EMBL/GenBank/DDBJ databases">
        <title>Depth-based differentiation of microbial function through sediment-hosted aquifers and enrichment of novel symbionts in the deep terrestrial subsurface.</title>
        <authorList>
            <person name="Probst A.J."/>
            <person name="Ladd B."/>
            <person name="Jarett J.K."/>
            <person name="Geller-Mcgrath D.E."/>
            <person name="Sieber C.M.K."/>
            <person name="Emerson J.B."/>
            <person name="Anantharaman K."/>
            <person name="Thomas B.C."/>
            <person name="Malmstrom R."/>
            <person name="Stieglmeier M."/>
            <person name="Klingl A."/>
            <person name="Woyke T."/>
            <person name="Ryan C.M."/>
            <person name="Banfield J.F."/>
        </authorList>
    </citation>
    <scope>NUCLEOTIDE SEQUENCE [LARGE SCALE GENOMIC DNA]</scope>
</reference>
<accession>A0A2M6R8H9</accession>
<dbReference type="AlphaFoldDB" id="A0A2M6R8H9"/>
<dbReference type="Pfam" id="PF04073">
    <property type="entry name" value="tRNA_edit"/>
    <property type="match status" value="1"/>
</dbReference>